<accession>A0A8B9P731</accession>
<evidence type="ECO:0000313" key="2">
    <source>
        <dbReference type="Proteomes" id="UP000694424"/>
    </source>
</evidence>
<dbReference type="AlphaFoldDB" id="A0A8B9P731"/>
<dbReference type="Proteomes" id="UP000694424">
    <property type="component" value="Unplaced"/>
</dbReference>
<dbReference type="Ensembl" id="ENSAOWT00000005956.1">
    <property type="protein sequence ID" value="ENSAOWP00000005239.1"/>
    <property type="gene ID" value="ENSAOWG00000003611.1"/>
</dbReference>
<keyword evidence="2" id="KW-1185">Reference proteome</keyword>
<reference evidence="1" key="1">
    <citation type="submission" date="2025-08" db="UniProtKB">
        <authorList>
            <consortium name="Ensembl"/>
        </authorList>
    </citation>
    <scope>IDENTIFICATION</scope>
</reference>
<organism evidence="1 2">
    <name type="scientific">Apteryx owenii</name>
    <name type="common">Little spotted kiwi</name>
    <dbReference type="NCBI Taxonomy" id="8824"/>
    <lineage>
        <taxon>Eukaryota</taxon>
        <taxon>Metazoa</taxon>
        <taxon>Chordata</taxon>
        <taxon>Craniata</taxon>
        <taxon>Vertebrata</taxon>
        <taxon>Euteleostomi</taxon>
        <taxon>Archelosauria</taxon>
        <taxon>Archosauria</taxon>
        <taxon>Dinosauria</taxon>
        <taxon>Saurischia</taxon>
        <taxon>Theropoda</taxon>
        <taxon>Coelurosauria</taxon>
        <taxon>Aves</taxon>
        <taxon>Palaeognathae</taxon>
        <taxon>Apterygiformes</taxon>
        <taxon>Apterygidae</taxon>
        <taxon>Apteryx</taxon>
    </lineage>
</organism>
<evidence type="ECO:0000313" key="1">
    <source>
        <dbReference type="Ensembl" id="ENSAOWP00000005239.1"/>
    </source>
</evidence>
<proteinExistence type="predicted"/>
<sequence length="107" mass="12176">NIFRVLSNADSALNNVYKWSLVTWLVVKSSAPETNVSCHIFSSFLHAETGQKTPQTTPPPKFINSFLQNDVSMKAIMQGIKICKLKIKDNSYFLKHWAKLKAEKSYI</sequence>
<name>A0A8B9P731_APTOW</name>
<protein>
    <submittedName>
        <fullName evidence="1">Uncharacterized protein</fullName>
    </submittedName>
</protein>
<reference evidence="1" key="2">
    <citation type="submission" date="2025-09" db="UniProtKB">
        <authorList>
            <consortium name="Ensembl"/>
        </authorList>
    </citation>
    <scope>IDENTIFICATION</scope>
</reference>